<keyword evidence="5" id="KW-0862">Zinc</keyword>
<feature type="region of interest" description="Disordered" evidence="8">
    <location>
        <begin position="272"/>
        <end position="292"/>
    </location>
</feature>
<dbReference type="GO" id="GO:0008270">
    <property type="term" value="F:zinc ion binding"/>
    <property type="evidence" value="ECO:0007669"/>
    <property type="project" value="UniProtKB-KW"/>
</dbReference>
<evidence type="ECO:0000256" key="1">
    <source>
        <dbReference type="ARBA" id="ARBA00004167"/>
    </source>
</evidence>
<dbReference type="InterPro" id="IPR027377">
    <property type="entry name" value="ZAR1/RTP1-5-like_Znf-3CxxC"/>
</dbReference>
<dbReference type="PANTHER" id="PTHR14402:SF2">
    <property type="entry name" value="RECEPTOR-TRANSPORTING PROTEIN 5"/>
    <property type="match status" value="1"/>
</dbReference>
<protein>
    <submittedName>
        <fullName evidence="11">Receptor-transporting protein 5</fullName>
    </submittedName>
</protein>
<proteinExistence type="predicted"/>
<dbReference type="GeneID" id="103199002"/>
<dbReference type="GO" id="GO:0006612">
    <property type="term" value="P:protein targeting to membrane"/>
    <property type="evidence" value="ECO:0007669"/>
    <property type="project" value="TreeGrafter"/>
</dbReference>
<name>A0A8B7A0D0_ORYAF</name>
<evidence type="ECO:0000313" key="10">
    <source>
        <dbReference type="Proteomes" id="UP000694850"/>
    </source>
</evidence>
<feature type="region of interest" description="Disordered" evidence="8">
    <location>
        <begin position="440"/>
        <end position="562"/>
    </location>
</feature>
<dbReference type="GO" id="GO:0051205">
    <property type="term" value="P:protein insertion into membrane"/>
    <property type="evidence" value="ECO:0007669"/>
    <property type="project" value="TreeGrafter"/>
</dbReference>
<feature type="compositionally biased region" description="Polar residues" evidence="8">
    <location>
        <begin position="524"/>
        <end position="544"/>
    </location>
</feature>
<evidence type="ECO:0000259" key="9">
    <source>
        <dbReference type="SMART" id="SM01328"/>
    </source>
</evidence>
<keyword evidence="7" id="KW-0472">Membrane</keyword>
<keyword evidence="10" id="KW-1185">Reference proteome</keyword>
<evidence type="ECO:0000313" key="11">
    <source>
        <dbReference type="RefSeq" id="XP_007941408.1"/>
    </source>
</evidence>
<evidence type="ECO:0000256" key="7">
    <source>
        <dbReference type="ARBA" id="ARBA00023136"/>
    </source>
</evidence>
<evidence type="ECO:0000256" key="8">
    <source>
        <dbReference type="SAM" id="MobiDB-lite"/>
    </source>
</evidence>
<dbReference type="GO" id="GO:0001580">
    <property type="term" value="P:detection of chemical stimulus involved in sensory perception of bitter taste"/>
    <property type="evidence" value="ECO:0007669"/>
    <property type="project" value="TreeGrafter"/>
</dbReference>
<dbReference type="Pfam" id="PF13695">
    <property type="entry name" value="Zn_ribbon_3CxxC"/>
    <property type="match status" value="1"/>
</dbReference>
<keyword evidence="6" id="KW-1133">Transmembrane helix</keyword>
<evidence type="ECO:0000256" key="5">
    <source>
        <dbReference type="ARBA" id="ARBA00022833"/>
    </source>
</evidence>
<keyword evidence="11" id="KW-0675">Receptor</keyword>
<dbReference type="GO" id="GO:0031849">
    <property type="term" value="F:olfactory receptor binding"/>
    <property type="evidence" value="ECO:0007669"/>
    <property type="project" value="TreeGrafter"/>
</dbReference>
<dbReference type="AlphaFoldDB" id="A0A8B7A0D0"/>
<dbReference type="SMART" id="SM01328">
    <property type="entry name" value="zf-3CxxC"/>
    <property type="match status" value="1"/>
</dbReference>
<dbReference type="PANTHER" id="PTHR14402">
    <property type="entry name" value="RECEPTOR TRANSPORTING PROTEIN"/>
    <property type="match status" value="1"/>
</dbReference>
<keyword evidence="4" id="KW-0863">Zinc-finger</keyword>
<feature type="domain" description="3CxxC-type" evidence="9">
    <location>
        <begin position="49"/>
        <end position="158"/>
    </location>
</feature>
<dbReference type="Proteomes" id="UP000694850">
    <property type="component" value="Unplaced"/>
</dbReference>
<dbReference type="OrthoDB" id="9834809at2759"/>
<evidence type="ECO:0000256" key="4">
    <source>
        <dbReference type="ARBA" id="ARBA00022771"/>
    </source>
</evidence>
<reference evidence="11" key="1">
    <citation type="submission" date="2025-08" db="UniProtKB">
        <authorList>
            <consortium name="RefSeq"/>
        </authorList>
    </citation>
    <scope>IDENTIFICATION</scope>
</reference>
<feature type="compositionally biased region" description="Basic and acidic residues" evidence="8">
    <location>
        <begin position="471"/>
        <end position="485"/>
    </location>
</feature>
<feature type="compositionally biased region" description="Polar residues" evidence="8">
    <location>
        <begin position="500"/>
        <end position="510"/>
    </location>
</feature>
<keyword evidence="3" id="KW-0479">Metal-binding</keyword>
<dbReference type="RefSeq" id="XP_007941408.1">
    <property type="nucleotide sequence ID" value="XM_007943217.1"/>
</dbReference>
<gene>
    <name evidence="11" type="primary">RTP5</name>
</gene>
<sequence length="684" mass="73457">MDRPGADVWATTFHQLMAERKPQDTWVLLPEDSLVAGRLDHGCFQYRLKGRARFQCMRCSWVWGSAHVQTLFHLCWDEDSRQGLVKMRVWGPRCKLCPPGASGDCQVSAPSTYPFLSKLALHVLRRCYGENPGPDQCPGFYCKAPSDSLRSCEACSLGVCFLQKVPGFTPAPRAIWGSCSTYSGMGLTISASSGEGSVLRRTQLLAFDSRPMVKRSRGSDLYNMHQGGFTVPLSVSGFIRNPLTESSHFFSRGEGVITIPFSFADGSKDEGPVANGSSCVPTEDGSVPATDTRAPVTIGKGSLFLSANSMAMPEGKGIPVNIKAPIFHGKGLLTSSMENNGYELKGFIFQGKGSLSDPVNVAKVQGLVSNSDGATTNGESSVLVSYIVGLMANGEGSITFPLSFINIIEGKDSFPDTEGAITFPFIFANGAKNQDSCIDITKDKGKENGGNGPATPGDDPLPETNAGGHITSDERAITSSDDIKDNNSSTDTTKDKGKDNVSNGLLTTSHDPCPESSACGPITSEETVTYFSTDDVQDKNSSADTMEGKEKEDGGNALATTGHDSLLKTSTEGPITFSEGSITIPFSVFNIIRHKGLSSSSSASGLQSNGILPCGYSKKKRLRSRFSKSSCGSRRDEDFCLANPRHGSHGEPYEDVWIWVSMTICVLWLMCMYKLSPSIFQQQA</sequence>
<evidence type="ECO:0000256" key="2">
    <source>
        <dbReference type="ARBA" id="ARBA00022692"/>
    </source>
</evidence>
<dbReference type="CTD" id="285093"/>
<organism evidence="10 11">
    <name type="scientific">Orycteropus afer afer</name>
    <dbReference type="NCBI Taxonomy" id="1230840"/>
    <lineage>
        <taxon>Eukaryota</taxon>
        <taxon>Metazoa</taxon>
        <taxon>Chordata</taxon>
        <taxon>Craniata</taxon>
        <taxon>Vertebrata</taxon>
        <taxon>Euteleostomi</taxon>
        <taxon>Mammalia</taxon>
        <taxon>Eutheria</taxon>
        <taxon>Afrotheria</taxon>
        <taxon>Tubulidentata</taxon>
        <taxon>Orycteropodidae</taxon>
        <taxon>Orycteropus</taxon>
    </lineage>
</organism>
<evidence type="ECO:0000256" key="6">
    <source>
        <dbReference type="ARBA" id="ARBA00022989"/>
    </source>
</evidence>
<dbReference type="GO" id="GO:0016020">
    <property type="term" value="C:membrane"/>
    <property type="evidence" value="ECO:0007669"/>
    <property type="project" value="UniProtKB-SubCell"/>
</dbReference>
<dbReference type="InterPro" id="IPR026096">
    <property type="entry name" value="R-trans_p"/>
</dbReference>
<accession>A0A8B7A0D0</accession>
<comment type="subcellular location">
    <subcellularLocation>
        <location evidence="1">Membrane</location>
        <topology evidence="1">Single-pass membrane protein</topology>
    </subcellularLocation>
</comment>
<keyword evidence="2" id="KW-0812">Transmembrane</keyword>
<evidence type="ECO:0000256" key="3">
    <source>
        <dbReference type="ARBA" id="ARBA00022723"/>
    </source>
</evidence>